<dbReference type="EMBL" id="CAXJIO010000011">
    <property type="protein sequence ID" value="CAL2102628.1"/>
    <property type="molecule type" value="Genomic_DNA"/>
</dbReference>
<organism evidence="2 3">
    <name type="scientific">Tenacibaculum polynesiense</name>
    <dbReference type="NCBI Taxonomy" id="3137857"/>
    <lineage>
        <taxon>Bacteria</taxon>
        <taxon>Pseudomonadati</taxon>
        <taxon>Bacteroidota</taxon>
        <taxon>Flavobacteriia</taxon>
        <taxon>Flavobacteriales</taxon>
        <taxon>Flavobacteriaceae</taxon>
        <taxon>Tenacibaculum</taxon>
    </lineage>
</organism>
<sequence length="236" mass="27293">MCRIFFNLTFFNKISLQNMPPILIKWRTYFLVLMIMASLGVFYFIQKGTTVEIVVSKIIVSIFFTLYFFETLKKSNYALSVSLLLFFLSTILFTVESKSVIGMFLLFFYRMTLMKVVLNRKVDWKLFLTVFLIAISIMSLLFVLVFKNTLFYYLSISTTLVLIGLISLAFTNIISRSSPKNVLFFIAIALFVACDTIFGVKKLEIADNINIVIGTACYYISFFLIVKSRELEPFND</sequence>
<keyword evidence="3" id="KW-1185">Reference proteome</keyword>
<feature type="transmembrane region" description="Helical" evidence="1">
    <location>
        <begin position="150"/>
        <end position="170"/>
    </location>
</feature>
<comment type="caution">
    <text evidence="2">The sequence shown here is derived from an EMBL/GenBank/DDBJ whole genome shotgun (WGS) entry which is preliminary data.</text>
</comment>
<evidence type="ECO:0000256" key="1">
    <source>
        <dbReference type="SAM" id="Phobius"/>
    </source>
</evidence>
<protein>
    <recommendedName>
        <fullName evidence="4">YhhN-like protein</fullName>
    </recommendedName>
</protein>
<feature type="transmembrane region" description="Helical" evidence="1">
    <location>
        <begin position="26"/>
        <end position="45"/>
    </location>
</feature>
<feature type="transmembrane region" description="Helical" evidence="1">
    <location>
        <begin position="182"/>
        <end position="199"/>
    </location>
</feature>
<keyword evidence="1" id="KW-0472">Membrane</keyword>
<gene>
    <name evidence="2" type="ORF">T190423A01A_20379</name>
</gene>
<accession>A0ABM9PAZ2</accession>
<evidence type="ECO:0000313" key="2">
    <source>
        <dbReference type="EMBL" id="CAL2102628.1"/>
    </source>
</evidence>
<proteinExistence type="predicted"/>
<feature type="transmembrane region" description="Helical" evidence="1">
    <location>
        <begin position="76"/>
        <end position="95"/>
    </location>
</feature>
<feature type="transmembrane region" description="Helical" evidence="1">
    <location>
        <begin position="51"/>
        <end position="69"/>
    </location>
</feature>
<reference evidence="2 3" key="1">
    <citation type="submission" date="2024-05" db="EMBL/GenBank/DDBJ databases">
        <authorList>
            <person name="Duchaud E."/>
        </authorList>
    </citation>
    <scope>NUCLEOTIDE SEQUENCE [LARGE SCALE GENOMIC DNA]</scope>
    <source>
        <strain evidence="2">Ena-SAMPLE-TAB-13-05-2024-13:56:06:370-140308</strain>
    </source>
</reference>
<keyword evidence="1" id="KW-1133">Transmembrane helix</keyword>
<keyword evidence="1" id="KW-0812">Transmembrane</keyword>
<feature type="transmembrane region" description="Helical" evidence="1">
    <location>
        <begin position="125"/>
        <end position="144"/>
    </location>
</feature>
<dbReference type="Proteomes" id="UP001497527">
    <property type="component" value="Unassembled WGS sequence"/>
</dbReference>
<evidence type="ECO:0000313" key="3">
    <source>
        <dbReference type="Proteomes" id="UP001497527"/>
    </source>
</evidence>
<name>A0ABM9PAZ2_9FLAO</name>
<feature type="transmembrane region" description="Helical" evidence="1">
    <location>
        <begin position="101"/>
        <end position="118"/>
    </location>
</feature>
<evidence type="ECO:0008006" key="4">
    <source>
        <dbReference type="Google" id="ProtNLM"/>
    </source>
</evidence>
<feature type="transmembrane region" description="Helical" evidence="1">
    <location>
        <begin position="205"/>
        <end position="226"/>
    </location>
</feature>